<dbReference type="Pfam" id="PF09057">
    <property type="entry name" value="Smac_DIABLO"/>
    <property type="match status" value="1"/>
</dbReference>
<dbReference type="Proteomes" id="UP000015103">
    <property type="component" value="Unassembled WGS sequence"/>
</dbReference>
<dbReference type="Gene3D" id="1.20.58.70">
    <property type="match status" value="1"/>
</dbReference>
<name>T1HVR6_RHOPR</name>
<dbReference type="InParanoid" id="T1HVR6"/>
<dbReference type="PANTHER" id="PTHR32247">
    <property type="entry name" value="DIABLO HOMOLOG, MITOCHONDRIAL"/>
    <property type="match status" value="1"/>
</dbReference>
<comment type="subcellular location">
    <subcellularLocation>
        <location evidence="1">Mitochondrion</location>
    </subcellularLocation>
</comment>
<evidence type="ECO:0000256" key="3">
    <source>
        <dbReference type="ARBA" id="ARBA00022946"/>
    </source>
</evidence>
<organism evidence="7 8">
    <name type="scientific">Rhodnius prolixus</name>
    <name type="common">Triatomid bug</name>
    <dbReference type="NCBI Taxonomy" id="13249"/>
    <lineage>
        <taxon>Eukaryota</taxon>
        <taxon>Metazoa</taxon>
        <taxon>Ecdysozoa</taxon>
        <taxon>Arthropoda</taxon>
        <taxon>Hexapoda</taxon>
        <taxon>Insecta</taxon>
        <taxon>Pterygota</taxon>
        <taxon>Neoptera</taxon>
        <taxon>Paraneoptera</taxon>
        <taxon>Hemiptera</taxon>
        <taxon>Heteroptera</taxon>
        <taxon>Panheteroptera</taxon>
        <taxon>Cimicomorpha</taxon>
        <taxon>Reduviidae</taxon>
        <taxon>Triatominae</taxon>
        <taxon>Rhodnius</taxon>
    </lineage>
</organism>
<dbReference type="PANTHER" id="PTHR32247:SF3">
    <property type="entry name" value="DIABLO IAP-BINDING MITOCHONDRIAL PROTEIN"/>
    <property type="match status" value="1"/>
</dbReference>
<sequence>MIALRKLGIIRNSIPRIIRNKFFRVRGKPLYTFFPVALCVSNNEKLKKIEFQAPKVLTHEYLLQQASSVAVNAATQLLTQTVVAILDTAEDYKLALLDLISLLRESKEVFGENRIQEDLSDLIIATRAKTDDFKNQLIVKTLLNYVEKVVVSTAETSFLSGAEFVSTSLSERLYSAKIQVDEVMRNIKVLETEFLSLQKEVIIETTECDKNSF</sequence>
<accession>T1HVR6</accession>
<dbReference type="GO" id="GO:0008631">
    <property type="term" value="P:intrinsic apoptotic signaling pathway in response to oxidative stress"/>
    <property type="evidence" value="ECO:0007669"/>
    <property type="project" value="TreeGrafter"/>
</dbReference>
<evidence type="ECO:0000256" key="1">
    <source>
        <dbReference type="ARBA" id="ARBA00004173"/>
    </source>
</evidence>
<reference evidence="7" key="1">
    <citation type="submission" date="2015-05" db="UniProtKB">
        <authorList>
            <consortium name="EnsemblMetazoa"/>
        </authorList>
    </citation>
    <scope>IDENTIFICATION</scope>
</reference>
<evidence type="ECO:0000313" key="7">
    <source>
        <dbReference type="EnsemblMetazoa" id="RPRC008136-PA"/>
    </source>
</evidence>
<proteinExistence type="inferred from homology"/>
<evidence type="ECO:0000256" key="5">
    <source>
        <dbReference type="ARBA" id="ARBA00033049"/>
    </source>
</evidence>
<dbReference type="EMBL" id="ACPB03006777">
    <property type="status" value="NOT_ANNOTATED_CDS"/>
    <property type="molecule type" value="Genomic_DNA"/>
</dbReference>
<dbReference type="OMA" id="WRCCAFF"/>
<evidence type="ECO:0000256" key="4">
    <source>
        <dbReference type="ARBA" id="ARBA00023128"/>
    </source>
</evidence>
<dbReference type="HOGENOM" id="CLU_1295792_0_0_1"/>
<evidence type="ECO:0000256" key="6">
    <source>
        <dbReference type="ARBA" id="ARBA00046319"/>
    </source>
</evidence>
<evidence type="ECO:0000256" key="2">
    <source>
        <dbReference type="ARBA" id="ARBA00022703"/>
    </source>
</evidence>
<dbReference type="VEuPathDB" id="VectorBase:RPRC008136"/>
<comment type="similarity">
    <text evidence="6">Belongs to the Smac/DIABLO protein family.</text>
</comment>
<keyword evidence="8" id="KW-1185">Reference proteome</keyword>
<dbReference type="GO" id="GO:0005739">
    <property type="term" value="C:mitochondrion"/>
    <property type="evidence" value="ECO:0007669"/>
    <property type="project" value="UniProtKB-SubCell"/>
</dbReference>
<dbReference type="eggNOG" id="ENOG502S8M3">
    <property type="taxonomic scope" value="Eukaryota"/>
</dbReference>
<dbReference type="EnsemblMetazoa" id="RPRC008136-RA">
    <property type="protein sequence ID" value="RPRC008136-PA"/>
    <property type="gene ID" value="RPRC008136"/>
</dbReference>
<dbReference type="InterPro" id="IPR015142">
    <property type="entry name" value="Smac_DIABLO"/>
</dbReference>
<dbReference type="SUPFAM" id="SSF46984">
    <property type="entry name" value="Smac/diablo"/>
    <property type="match status" value="1"/>
</dbReference>
<dbReference type="AlphaFoldDB" id="T1HVR6"/>
<protein>
    <recommendedName>
        <fullName evidence="5">Direct IAP-binding protein with low pI</fullName>
    </recommendedName>
</protein>
<keyword evidence="2" id="KW-0053">Apoptosis</keyword>
<keyword evidence="3" id="KW-0809">Transit peptide</keyword>
<dbReference type="GO" id="GO:0051402">
    <property type="term" value="P:neuron apoptotic process"/>
    <property type="evidence" value="ECO:0007669"/>
    <property type="project" value="TreeGrafter"/>
</dbReference>
<evidence type="ECO:0000313" key="8">
    <source>
        <dbReference type="Proteomes" id="UP000015103"/>
    </source>
</evidence>
<dbReference type="InterPro" id="IPR009062">
    <property type="entry name" value="Smac/DIABLO-like_sf"/>
</dbReference>
<keyword evidence="4" id="KW-0496">Mitochondrion</keyword>